<dbReference type="NCBIfam" id="NF006421">
    <property type="entry name" value="PRK08673.1"/>
    <property type="match status" value="1"/>
</dbReference>
<dbReference type="KEGG" id="acaf:CA12_24520"/>
<proteinExistence type="predicted"/>
<dbReference type="InterPro" id="IPR006218">
    <property type="entry name" value="DAHP1/KDSA"/>
</dbReference>
<feature type="domain" description="DAHP synthase ferredoxin-like" evidence="4">
    <location>
        <begin position="50"/>
        <end position="115"/>
    </location>
</feature>
<dbReference type="InterPro" id="IPR052899">
    <property type="entry name" value="Class-I_DAHP_synthase"/>
</dbReference>
<evidence type="ECO:0000256" key="2">
    <source>
        <dbReference type="SAM" id="MobiDB-lite"/>
    </source>
</evidence>
<evidence type="ECO:0000259" key="3">
    <source>
        <dbReference type="Pfam" id="PF00793"/>
    </source>
</evidence>
<gene>
    <name evidence="5" type="primary">aroF_2</name>
    <name evidence="5" type="ORF">CA12_24520</name>
</gene>
<feature type="compositionally biased region" description="Gly residues" evidence="2">
    <location>
        <begin position="14"/>
        <end position="27"/>
    </location>
</feature>
<evidence type="ECO:0000256" key="1">
    <source>
        <dbReference type="ARBA" id="ARBA00022679"/>
    </source>
</evidence>
<dbReference type="NCBIfam" id="NF009239">
    <property type="entry name" value="PRK12595.1"/>
    <property type="match status" value="1"/>
</dbReference>
<dbReference type="GO" id="GO:0003849">
    <property type="term" value="F:3-deoxy-7-phosphoheptulonate synthase activity"/>
    <property type="evidence" value="ECO:0007669"/>
    <property type="project" value="UniProtKB-EC"/>
</dbReference>
<evidence type="ECO:0000313" key="5">
    <source>
        <dbReference type="EMBL" id="QDT16351.1"/>
    </source>
</evidence>
<evidence type="ECO:0000313" key="6">
    <source>
        <dbReference type="Proteomes" id="UP000318741"/>
    </source>
</evidence>
<organism evidence="5 6">
    <name type="scientific">Alienimonas californiensis</name>
    <dbReference type="NCBI Taxonomy" id="2527989"/>
    <lineage>
        <taxon>Bacteria</taxon>
        <taxon>Pseudomonadati</taxon>
        <taxon>Planctomycetota</taxon>
        <taxon>Planctomycetia</taxon>
        <taxon>Planctomycetales</taxon>
        <taxon>Planctomycetaceae</taxon>
        <taxon>Alienimonas</taxon>
    </lineage>
</organism>
<dbReference type="InterPro" id="IPR013785">
    <property type="entry name" value="Aldolase_TIM"/>
</dbReference>
<sequence>MGRPAVGETVTGGANPGGGRFVGGTGGRYRPPFVPAPQTPRVRPEPDLAMIVVLNRSAAPEDVDAVAARVAALGMTAHVINGTERTVIAATGSEDEAHRETLASMRGVESVMPILAPYKVASLEMKSEPTAVTVGSLTIGGGVCGVIAGPCSVESEEQIMQSARAVKAAGATALRGGAFKPRTSPYAFQGMKEEGLKLLAAAREETGLAIVTEVMTPTDVELVAEYADVLQIGARNMQNYRLLEACGESPAAVLLKRGMSSTMDEFLLAAEYVLSRGNERVMLCERGVRTFESHTRFTLPLATVPYLHARTHLPVVIDPSHGTGVASLVPPMMHAAVACLADGLMVEVHPDPPNAASDGPQSLTPDAFAAAMTTCGKVAEAVGLKMGS</sequence>
<dbReference type="Gene3D" id="3.30.70.1140">
    <property type="entry name" value="Phospho-2-dehydro-3-deoxyheptonate aldolase, domain 1"/>
    <property type="match status" value="1"/>
</dbReference>
<dbReference type="Proteomes" id="UP000318741">
    <property type="component" value="Chromosome"/>
</dbReference>
<dbReference type="EC" id="2.5.1.54" evidence="5"/>
<dbReference type="Gene3D" id="3.20.20.70">
    <property type="entry name" value="Aldolase class I"/>
    <property type="match status" value="1"/>
</dbReference>
<dbReference type="InterPro" id="IPR006268">
    <property type="entry name" value="DAHP_syn_2"/>
</dbReference>
<protein>
    <submittedName>
        <fullName evidence="5">Phospho-2-dehydro-3-deoxyheptonate aldolase</fullName>
        <ecNumber evidence="5">2.5.1.54</ecNumber>
    </submittedName>
</protein>
<keyword evidence="1 5" id="KW-0808">Transferase</keyword>
<feature type="region of interest" description="Disordered" evidence="2">
    <location>
        <begin position="1"/>
        <end position="29"/>
    </location>
</feature>
<dbReference type="InterPro" id="IPR041071">
    <property type="entry name" value="DAHP_snth_FXD"/>
</dbReference>
<dbReference type="Pfam" id="PF18152">
    <property type="entry name" value="DAHP_snth_FXD"/>
    <property type="match status" value="1"/>
</dbReference>
<evidence type="ECO:0000259" key="4">
    <source>
        <dbReference type="Pfam" id="PF18152"/>
    </source>
</evidence>
<feature type="domain" description="DAHP synthetase I/KDSA" evidence="3">
    <location>
        <begin position="137"/>
        <end position="373"/>
    </location>
</feature>
<accession>A0A517PAF6</accession>
<name>A0A517PAF6_9PLAN</name>
<keyword evidence="6" id="KW-1185">Reference proteome</keyword>
<dbReference type="SUPFAM" id="SSF51569">
    <property type="entry name" value="Aldolase"/>
    <property type="match status" value="1"/>
</dbReference>
<dbReference type="GO" id="GO:0016832">
    <property type="term" value="F:aldehyde-lyase activity"/>
    <property type="evidence" value="ECO:0007669"/>
    <property type="project" value="InterPro"/>
</dbReference>
<dbReference type="NCBIfam" id="TIGR01361">
    <property type="entry name" value="DAHP_synth_Bsub"/>
    <property type="match status" value="1"/>
</dbReference>
<reference evidence="5 6" key="1">
    <citation type="submission" date="2019-02" db="EMBL/GenBank/DDBJ databases">
        <title>Deep-cultivation of Planctomycetes and their phenomic and genomic characterization uncovers novel biology.</title>
        <authorList>
            <person name="Wiegand S."/>
            <person name="Jogler M."/>
            <person name="Boedeker C."/>
            <person name="Pinto D."/>
            <person name="Vollmers J."/>
            <person name="Rivas-Marin E."/>
            <person name="Kohn T."/>
            <person name="Peeters S.H."/>
            <person name="Heuer A."/>
            <person name="Rast P."/>
            <person name="Oberbeckmann S."/>
            <person name="Bunk B."/>
            <person name="Jeske O."/>
            <person name="Meyerdierks A."/>
            <person name="Storesund J.E."/>
            <person name="Kallscheuer N."/>
            <person name="Luecker S."/>
            <person name="Lage O.M."/>
            <person name="Pohl T."/>
            <person name="Merkel B.J."/>
            <person name="Hornburger P."/>
            <person name="Mueller R.-W."/>
            <person name="Bruemmer F."/>
            <person name="Labrenz M."/>
            <person name="Spormann A.M."/>
            <person name="Op den Camp H."/>
            <person name="Overmann J."/>
            <person name="Amann R."/>
            <person name="Jetten M.S.M."/>
            <person name="Mascher T."/>
            <person name="Medema M.H."/>
            <person name="Devos D.P."/>
            <person name="Kaster A.-K."/>
            <person name="Ovreas L."/>
            <person name="Rohde M."/>
            <person name="Galperin M.Y."/>
            <person name="Jogler C."/>
        </authorList>
    </citation>
    <scope>NUCLEOTIDE SEQUENCE [LARGE SCALE GENOMIC DNA]</scope>
    <source>
        <strain evidence="5 6">CA12</strain>
    </source>
</reference>
<dbReference type="EMBL" id="CP036265">
    <property type="protein sequence ID" value="QDT16351.1"/>
    <property type="molecule type" value="Genomic_DNA"/>
</dbReference>
<dbReference type="PANTHER" id="PTHR43018">
    <property type="entry name" value="PHOSPHO-2-DEHYDRO-3-DEOXYHEPTONATE ALDOLASE"/>
    <property type="match status" value="1"/>
</dbReference>
<dbReference type="Pfam" id="PF00793">
    <property type="entry name" value="DAHP_synth_1"/>
    <property type="match status" value="1"/>
</dbReference>
<dbReference type="PANTHER" id="PTHR43018:SF3">
    <property type="entry name" value="CARBOXYSOME FORMATION PROTEIN"/>
    <property type="match status" value="1"/>
</dbReference>
<dbReference type="AlphaFoldDB" id="A0A517PAF6"/>
<dbReference type="GO" id="GO:0009073">
    <property type="term" value="P:aromatic amino acid family biosynthetic process"/>
    <property type="evidence" value="ECO:0007669"/>
    <property type="project" value="InterPro"/>
</dbReference>